<organism evidence="1 2">
    <name type="scientific">Lactiplantibacillus nangangensis</name>
    <dbReference type="NCBI Taxonomy" id="2559917"/>
    <lineage>
        <taxon>Bacteria</taxon>
        <taxon>Bacillati</taxon>
        <taxon>Bacillota</taxon>
        <taxon>Bacilli</taxon>
        <taxon>Lactobacillales</taxon>
        <taxon>Lactobacillaceae</taxon>
        <taxon>Lactiplantibacillus</taxon>
    </lineage>
</organism>
<proteinExistence type="predicted"/>
<accession>A0ABW1SLX4</accession>
<name>A0ABW1SLX4_9LACO</name>
<evidence type="ECO:0000313" key="2">
    <source>
        <dbReference type="Proteomes" id="UP001596171"/>
    </source>
</evidence>
<dbReference type="RefSeq" id="WP_137616546.1">
    <property type="nucleotide sequence ID" value="NZ_BJDI01000010.1"/>
</dbReference>
<gene>
    <name evidence="1" type="ORF">ACFP1L_12100</name>
</gene>
<comment type="caution">
    <text evidence="1">The sequence shown here is derived from an EMBL/GenBank/DDBJ whole genome shotgun (WGS) entry which is preliminary data.</text>
</comment>
<keyword evidence="2" id="KW-1185">Reference proteome</keyword>
<reference evidence="2" key="1">
    <citation type="journal article" date="2019" name="Int. J. Syst. Evol. Microbiol.">
        <title>The Global Catalogue of Microorganisms (GCM) 10K type strain sequencing project: providing services to taxonomists for standard genome sequencing and annotation.</title>
        <authorList>
            <consortium name="The Broad Institute Genomics Platform"/>
            <consortium name="The Broad Institute Genome Sequencing Center for Infectious Disease"/>
            <person name="Wu L."/>
            <person name="Ma J."/>
        </authorList>
    </citation>
    <scope>NUCLEOTIDE SEQUENCE [LARGE SCALE GENOMIC DNA]</scope>
    <source>
        <strain evidence="2">CCM 8930</strain>
    </source>
</reference>
<protein>
    <submittedName>
        <fullName evidence="1">Uncharacterized protein</fullName>
    </submittedName>
</protein>
<evidence type="ECO:0000313" key="1">
    <source>
        <dbReference type="EMBL" id="MFC6202605.1"/>
    </source>
</evidence>
<dbReference type="Proteomes" id="UP001596171">
    <property type="component" value="Unassembled WGS sequence"/>
</dbReference>
<dbReference type="EMBL" id="JBHSSE010000024">
    <property type="protein sequence ID" value="MFC6202605.1"/>
    <property type="molecule type" value="Genomic_DNA"/>
</dbReference>
<sequence>MHHVFVHVQNGSSWKNISVDMKNLPDLNDTFAINTNGPWYLVKHRTFAPKGSEYEVELWTVKTSATDVLKNII</sequence>